<accession>A0ABD5RV36</accession>
<feature type="transmembrane region" description="Helical" evidence="7">
    <location>
        <begin position="76"/>
        <end position="96"/>
    </location>
</feature>
<feature type="transmembrane region" description="Helical" evidence="7">
    <location>
        <begin position="146"/>
        <end position="166"/>
    </location>
</feature>
<dbReference type="CDD" id="cd06261">
    <property type="entry name" value="TM_PBP2"/>
    <property type="match status" value="1"/>
</dbReference>
<dbReference type="AlphaFoldDB" id="A0ABD5RV36"/>
<feature type="transmembrane region" description="Helical" evidence="7">
    <location>
        <begin position="37"/>
        <end position="64"/>
    </location>
</feature>
<evidence type="ECO:0000313" key="9">
    <source>
        <dbReference type="EMBL" id="MFC6723175.1"/>
    </source>
</evidence>
<keyword evidence="6 7" id="KW-0472">Membrane</keyword>
<evidence type="ECO:0000256" key="7">
    <source>
        <dbReference type="RuleBase" id="RU363032"/>
    </source>
</evidence>
<feature type="transmembrane region" description="Helical" evidence="7">
    <location>
        <begin position="327"/>
        <end position="349"/>
    </location>
</feature>
<organism evidence="9 10">
    <name type="scientific">Halobium palmae</name>
    <dbReference type="NCBI Taxonomy" id="1776492"/>
    <lineage>
        <taxon>Archaea</taxon>
        <taxon>Methanobacteriati</taxon>
        <taxon>Methanobacteriota</taxon>
        <taxon>Stenosarchaea group</taxon>
        <taxon>Halobacteria</taxon>
        <taxon>Halobacteriales</taxon>
        <taxon>Haloferacaceae</taxon>
        <taxon>Halobium</taxon>
    </lineage>
</organism>
<evidence type="ECO:0000256" key="6">
    <source>
        <dbReference type="ARBA" id="ARBA00023136"/>
    </source>
</evidence>
<evidence type="ECO:0000256" key="2">
    <source>
        <dbReference type="ARBA" id="ARBA00022448"/>
    </source>
</evidence>
<dbReference type="GO" id="GO:0005886">
    <property type="term" value="C:plasma membrane"/>
    <property type="evidence" value="ECO:0007669"/>
    <property type="project" value="UniProtKB-SubCell"/>
</dbReference>
<evidence type="ECO:0000256" key="3">
    <source>
        <dbReference type="ARBA" id="ARBA00022475"/>
    </source>
</evidence>
<proteinExistence type="inferred from homology"/>
<dbReference type="PANTHER" id="PTHR30193:SF37">
    <property type="entry name" value="INNER MEMBRANE ABC TRANSPORTER PERMEASE PROTEIN YCJO"/>
    <property type="match status" value="1"/>
</dbReference>
<comment type="caution">
    <text evidence="9">The sequence shown here is derived from an EMBL/GenBank/DDBJ whole genome shotgun (WGS) entry which is preliminary data.</text>
</comment>
<dbReference type="InterPro" id="IPR000515">
    <property type="entry name" value="MetI-like"/>
</dbReference>
<feature type="domain" description="ABC transmembrane type-1" evidence="8">
    <location>
        <begin position="141"/>
        <end position="350"/>
    </location>
</feature>
<reference evidence="9 10" key="1">
    <citation type="journal article" date="2019" name="Int. J. Syst. Evol. Microbiol.">
        <title>The Global Catalogue of Microorganisms (GCM) 10K type strain sequencing project: providing services to taxonomists for standard genome sequencing and annotation.</title>
        <authorList>
            <consortium name="The Broad Institute Genomics Platform"/>
            <consortium name="The Broad Institute Genome Sequencing Center for Infectious Disease"/>
            <person name="Wu L."/>
            <person name="Ma J."/>
        </authorList>
    </citation>
    <scope>NUCLEOTIDE SEQUENCE [LARGE SCALE GENOMIC DNA]</scope>
    <source>
        <strain evidence="9 10">NBRC 111368</strain>
    </source>
</reference>
<name>A0ABD5RV36_9EURY</name>
<dbReference type="Pfam" id="PF00528">
    <property type="entry name" value="BPD_transp_1"/>
    <property type="match status" value="1"/>
</dbReference>
<dbReference type="InterPro" id="IPR035906">
    <property type="entry name" value="MetI-like_sf"/>
</dbReference>
<evidence type="ECO:0000256" key="4">
    <source>
        <dbReference type="ARBA" id="ARBA00022692"/>
    </source>
</evidence>
<keyword evidence="5 7" id="KW-1133">Transmembrane helix</keyword>
<keyword evidence="3" id="KW-1003">Cell membrane</keyword>
<comment type="similarity">
    <text evidence="7">Belongs to the binding-protein-dependent transport system permease family.</text>
</comment>
<keyword evidence="2 7" id="KW-0813">Transport</keyword>
<dbReference type="EMBL" id="JBHSWU010000006">
    <property type="protein sequence ID" value="MFC6723175.1"/>
    <property type="molecule type" value="Genomic_DNA"/>
</dbReference>
<dbReference type="Gene3D" id="1.10.3720.10">
    <property type="entry name" value="MetI-like"/>
    <property type="match status" value="1"/>
</dbReference>
<comment type="subcellular location">
    <subcellularLocation>
        <location evidence="1 7">Cell membrane</location>
        <topology evidence="1 7">Multi-pass membrane protein</topology>
    </subcellularLocation>
</comment>
<evidence type="ECO:0000256" key="1">
    <source>
        <dbReference type="ARBA" id="ARBA00004651"/>
    </source>
</evidence>
<feature type="transmembrane region" description="Helical" evidence="7">
    <location>
        <begin position="218"/>
        <end position="246"/>
    </location>
</feature>
<dbReference type="Proteomes" id="UP001596328">
    <property type="component" value="Unassembled WGS sequence"/>
</dbReference>
<evidence type="ECO:0000256" key="5">
    <source>
        <dbReference type="ARBA" id="ARBA00022989"/>
    </source>
</evidence>
<dbReference type="SUPFAM" id="SSF161098">
    <property type="entry name" value="MetI-like"/>
    <property type="match status" value="1"/>
</dbReference>
<gene>
    <name evidence="9" type="ORF">ACFQE1_01960</name>
</gene>
<feature type="transmembrane region" description="Helical" evidence="7">
    <location>
        <begin position="178"/>
        <end position="198"/>
    </location>
</feature>
<evidence type="ECO:0000313" key="10">
    <source>
        <dbReference type="Proteomes" id="UP001596328"/>
    </source>
</evidence>
<keyword evidence="4 7" id="KW-0812">Transmembrane</keyword>
<dbReference type="PROSITE" id="PS50928">
    <property type="entry name" value="ABC_TM1"/>
    <property type="match status" value="1"/>
</dbReference>
<sequence length="361" mass="40305">MSFFDTEQRQSGRTGTLSKKWTGLKHRLGFREDQDNLIGLLFCLPNIVVFSIFLLGPVLYAFYLSFTQYSILRGEAIMYSIGTINSFLPFQIPIIGDTVIPGLNNYLNILTPLPVTISGGGIATNFEVFTDPTANTFWWSLKTTTVYAVGTVPFQIYGGLAVALLLDKRIRGKKAYRAAYFMPVMLSGAASAIIWRWLLSGEGVINMLLPSILEHNWAGNPATALGAVMLMAVWGGIGFNMVLFLAGLQNIPQELYDAARIDGANGFQRFRHVTWPNLDNTNFFIIVMAIIGAFQVFGIAMVFSQGGPYYATTTTVLLIYQRAFEEGMFGVGAAMAVVLFFIIFMFSYYQYRYRKSEEVDY</sequence>
<dbReference type="InterPro" id="IPR051393">
    <property type="entry name" value="ABC_transporter_permease"/>
</dbReference>
<protein>
    <submittedName>
        <fullName evidence="9">Carbohydrate ABC transporter permease</fullName>
    </submittedName>
</protein>
<feature type="transmembrane region" description="Helical" evidence="7">
    <location>
        <begin position="283"/>
        <end position="307"/>
    </location>
</feature>
<keyword evidence="10" id="KW-1185">Reference proteome</keyword>
<evidence type="ECO:0000259" key="8">
    <source>
        <dbReference type="PROSITE" id="PS50928"/>
    </source>
</evidence>
<dbReference type="PANTHER" id="PTHR30193">
    <property type="entry name" value="ABC TRANSPORTER PERMEASE PROTEIN"/>
    <property type="match status" value="1"/>
</dbReference>